<reference evidence="1 2" key="1">
    <citation type="submission" date="2020-08" db="EMBL/GenBank/DDBJ databases">
        <title>Novel species isolated from subtropical streams in China.</title>
        <authorList>
            <person name="Lu H."/>
        </authorList>
    </citation>
    <scope>NUCLEOTIDE SEQUENCE [LARGE SCALE GENOMIC DNA]</scope>
    <source>
        <strain evidence="1 2">NL8W</strain>
    </source>
</reference>
<sequence length="123" mass="14062">MASCLSAASHAKPVLRCYVSYAGSMQTIESQMVQDPYDVKATDIGERFTFKAVMVGKVQQIDYVKLYAYFQTRRGDIPVHQATYHPPFRVTSKETRLTPQNSVYAGDVERELQYRCTLQEVQQ</sequence>
<dbReference type="EMBL" id="JACOFX010000001">
    <property type="protein sequence ID" value="MBC3906770.1"/>
    <property type="molecule type" value="Genomic_DNA"/>
</dbReference>
<proteinExistence type="predicted"/>
<organism evidence="1 2">
    <name type="scientific">Undibacterium umbellatum</name>
    <dbReference type="NCBI Taxonomy" id="2762300"/>
    <lineage>
        <taxon>Bacteria</taxon>
        <taxon>Pseudomonadati</taxon>
        <taxon>Pseudomonadota</taxon>
        <taxon>Betaproteobacteria</taxon>
        <taxon>Burkholderiales</taxon>
        <taxon>Oxalobacteraceae</taxon>
        <taxon>Undibacterium</taxon>
    </lineage>
</organism>
<name>A0ABR6Z4W5_9BURK</name>
<dbReference type="Proteomes" id="UP000646911">
    <property type="component" value="Unassembled WGS sequence"/>
</dbReference>
<protein>
    <submittedName>
        <fullName evidence="1">Uncharacterized protein</fullName>
    </submittedName>
</protein>
<gene>
    <name evidence="1" type="ORF">H8L47_04275</name>
</gene>
<evidence type="ECO:0000313" key="2">
    <source>
        <dbReference type="Proteomes" id="UP000646911"/>
    </source>
</evidence>
<evidence type="ECO:0000313" key="1">
    <source>
        <dbReference type="EMBL" id="MBC3906770.1"/>
    </source>
</evidence>
<accession>A0ABR6Z4W5</accession>
<comment type="caution">
    <text evidence="1">The sequence shown here is derived from an EMBL/GenBank/DDBJ whole genome shotgun (WGS) entry which is preliminary data.</text>
</comment>
<keyword evidence="2" id="KW-1185">Reference proteome</keyword>